<dbReference type="InParanoid" id="A0A084QTN8"/>
<evidence type="ECO:0000313" key="11">
    <source>
        <dbReference type="Proteomes" id="UP000028524"/>
    </source>
</evidence>
<dbReference type="InterPro" id="IPR009003">
    <property type="entry name" value="Peptidase_S1_PA"/>
</dbReference>
<dbReference type="Pfam" id="PF00089">
    <property type="entry name" value="Trypsin"/>
    <property type="match status" value="1"/>
</dbReference>
<evidence type="ECO:0000256" key="8">
    <source>
        <dbReference type="SAM" id="SignalP"/>
    </source>
</evidence>
<evidence type="ECO:0000256" key="6">
    <source>
        <dbReference type="RuleBase" id="RU004296"/>
    </source>
</evidence>
<dbReference type="InterPro" id="IPR008256">
    <property type="entry name" value="Peptidase_S1B"/>
</dbReference>
<dbReference type="Gene3D" id="2.40.10.10">
    <property type="entry name" value="Trypsin-like serine proteases"/>
    <property type="match status" value="2"/>
</dbReference>
<dbReference type="InterPro" id="IPR043504">
    <property type="entry name" value="Peptidase_S1_PA_chymotrypsin"/>
</dbReference>
<proteinExistence type="inferred from homology"/>
<dbReference type="Proteomes" id="UP000028524">
    <property type="component" value="Unassembled WGS sequence"/>
</dbReference>
<dbReference type="SUPFAM" id="SSF50494">
    <property type="entry name" value="Trypsin-like serine proteases"/>
    <property type="match status" value="1"/>
</dbReference>
<dbReference type="InterPro" id="IPR001254">
    <property type="entry name" value="Trypsin_dom"/>
</dbReference>
<keyword evidence="2 6" id="KW-0645">Protease</keyword>
<evidence type="ECO:0000313" key="10">
    <source>
        <dbReference type="EMBL" id="KFA67323.1"/>
    </source>
</evidence>
<feature type="compositionally biased region" description="Polar residues" evidence="7">
    <location>
        <begin position="230"/>
        <end position="242"/>
    </location>
</feature>
<evidence type="ECO:0000256" key="1">
    <source>
        <dbReference type="ARBA" id="ARBA00008764"/>
    </source>
</evidence>
<evidence type="ECO:0000256" key="7">
    <source>
        <dbReference type="SAM" id="MobiDB-lite"/>
    </source>
</evidence>
<comment type="similarity">
    <text evidence="1 6">Belongs to the peptidase S1B family.</text>
</comment>
<dbReference type="GO" id="GO:0006508">
    <property type="term" value="P:proteolysis"/>
    <property type="evidence" value="ECO:0007669"/>
    <property type="project" value="UniProtKB-KW"/>
</dbReference>
<dbReference type="HOGENOM" id="CLU_068119_0_0_1"/>
<protein>
    <recommendedName>
        <fullName evidence="6">Serine protease</fullName>
        <ecNumber evidence="6">3.4.21.-</ecNumber>
    </recommendedName>
</protein>
<feature type="domain" description="Peptidase S1" evidence="9">
    <location>
        <begin position="108"/>
        <end position="286"/>
    </location>
</feature>
<keyword evidence="4 6" id="KW-0378">Hydrolase</keyword>
<dbReference type="PRINTS" id="PR00839">
    <property type="entry name" value="V8PROTEASE"/>
</dbReference>
<feature type="signal peptide" evidence="8">
    <location>
        <begin position="1"/>
        <end position="15"/>
    </location>
</feature>
<sequence>MIFLGTSCLLHAVETAPSSGPNFHTVVNRTHHLLGFDPAHVNISSPNTIAPALRTITIQARKSAANNITELPPSIPSADKANRVFTRFIVGVDDRQYNPDTAYPYSAVGRLVWSSGFYCTGALVGPRHVLTARHCLPQQADISGIFSPGFNAHEVLGSTRIILATSVSDFEGACATKTDWAVLITDRRIGEHAGHFGISYPSPQLFDQPLLAHQGYPSDRDGGRRPYRQRASSVHSRTSLDCDSTGPIYSDTDTAPGQSGGPLWEDRAEGAYLWGTLSISVSSPSTTYAGWASGSEMMDAIARLRDEYP</sequence>
<keyword evidence="3 8" id="KW-0732">Signal</keyword>
<gene>
    <name evidence="10" type="ORF">S40285_03627</name>
</gene>
<name>A0A084QTN8_STAC4</name>
<dbReference type="STRING" id="1283841.A0A084QTN8"/>
<evidence type="ECO:0000256" key="5">
    <source>
        <dbReference type="ARBA" id="ARBA00022825"/>
    </source>
</evidence>
<accession>A0A084QTN8</accession>
<dbReference type="OMA" id="IMSSYEW"/>
<dbReference type="PANTHER" id="PTHR15462">
    <property type="entry name" value="SERINE PROTEASE"/>
    <property type="match status" value="1"/>
</dbReference>
<dbReference type="PANTHER" id="PTHR15462:SF8">
    <property type="entry name" value="SERINE PROTEASE"/>
    <property type="match status" value="1"/>
</dbReference>
<evidence type="ECO:0000256" key="4">
    <source>
        <dbReference type="ARBA" id="ARBA00022801"/>
    </source>
</evidence>
<dbReference type="InterPro" id="IPR050966">
    <property type="entry name" value="Glutamyl_endopeptidase"/>
</dbReference>
<feature type="region of interest" description="Disordered" evidence="7">
    <location>
        <begin position="212"/>
        <end position="262"/>
    </location>
</feature>
<dbReference type="OrthoDB" id="10037376at2759"/>
<evidence type="ECO:0000259" key="9">
    <source>
        <dbReference type="Pfam" id="PF00089"/>
    </source>
</evidence>
<dbReference type="EMBL" id="KL660210">
    <property type="protein sequence ID" value="KFA67323.1"/>
    <property type="molecule type" value="Genomic_DNA"/>
</dbReference>
<feature type="chain" id="PRO_5012972100" description="Serine protease" evidence="8">
    <location>
        <begin position="16"/>
        <end position="309"/>
    </location>
</feature>
<organism evidence="10 11">
    <name type="scientific">Stachybotrys chlorohalonatus (strain IBT 40285)</name>
    <dbReference type="NCBI Taxonomy" id="1283841"/>
    <lineage>
        <taxon>Eukaryota</taxon>
        <taxon>Fungi</taxon>
        <taxon>Dikarya</taxon>
        <taxon>Ascomycota</taxon>
        <taxon>Pezizomycotina</taxon>
        <taxon>Sordariomycetes</taxon>
        <taxon>Hypocreomycetidae</taxon>
        <taxon>Hypocreales</taxon>
        <taxon>Stachybotryaceae</taxon>
        <taxon>Stachybotrys</taxon>
    </lineage>
</organism>
<reference evidence="10 11" key="1">
    <citation type="journal article" date="2014" name="BMC Genomics">
        <title>Comparative genome sequencing reveals chemotype-specific gene clusters in the toxigenic black mold Stachybotrys.</title>
        <authorList>
            <person name="Semeiks J."/>
            <person name="Borek D."/>
            <person name="Otwinowski Z."/>
            <person name="Grishin N.V."/>
        </authorList>
    </citation>
    <scope>NUCLEOTIDE SEQUENCE [LARGE SCALE GENOMIC DNA]</scope>
    <source>
        <strain evidence="10 11">IBT 40285</strain>
    </source>
</reference>
<dbReference type="EC" id="3.4.21.-" evidence="6"/>
<keyword evidence="5 6" id="KW-0720">Serine protease</keyword>
<keyword evidence="11" id="KW-1185">Reference proteome</keyword>
<dbReference type="AlphaFoldDB" id="A0A084QTN8"/>
<evidence type="ECO:0000256" key="2">
    <source>
        <dbReference type="ARBA" id="ARBA00022670"/>
    </source>
</evidence>
<evidence type="ECO:0000256" key="3">
    <source>
        <dbReference type="ARBA" id="ARBA00022729"/>
    </source>
</evidence>
<dbReference type="GO" id="GO:0004252">
    <property type="term" value="F:serine-type endopeptidase activity"/>
    <property type="evidence" value="ECO:0007669"/>
    <property type="project" value="InterPro"/>
</dbReference>